<evidence type="ECO:0000313" key="1">
    <source>
        <dbReference type="EMBL" id="KKK60198.1"/>
    </source>
</evidence>
<reference evidence="1" key="1">
    <citation type="journal article" date="2015" name="Nature">
        <title>Complex archaea that bridge the gap between prokaryotes and eukaryotes.</title>
        <authorList>
            <person name="Spang A."/>
            <person name="Saw J.H."/>
            <person name="Jorgensen S.L."/>
            <person name="Zaremba-Niedzwiedzka K."/>
            <person name="Martijn J."/>
            <person name="Lind A.E."/>
            <person name="van Eijk R."/>
            <person name="Schleper C."/>
            <person name="Guy L."/>
            <person name="Ettema T.J."/>
        </authorList>
    </citation>
    <scope>NUCLEOTIDE SEQUENCE</scope>
</reference>
<proteinExistence type="predicted"/>
<accession>A0A0F8WTZ2</accession>
<name>A0A0F8WTZ2_9ZZZZ</name>
<organism evidence="1">
    <name type="scientific">marine sediment metagenome</name>
    <dbReference type="NCBI Taxonomy" id="412755"/>
    <lineage>
        <taxon>unclassified sequences</taxon>
        <taxon>metagenomes</taxon>
        <taxon>ecological metagenomes</taxon>
    </lineage>
</organism>
<dbReference type="AlphaFoldDB" id="A0A0F8WTZ2"/>
<sequence length="45" mass="5194">MKSLERKIKDLIQQRQFVEAVKLHRQATGSGLKEAAAYCRKIRGH</sequence>
<comment type="caution">
    <text evidence="1">The sequence shown here is derived from an EMBL/GenBank/DDBJ whole genome shotgun (WGS) entry which is preliminary data.</text>
</comment>
<gene>
    <name evidence="1" type="ORF">LCGC14_3026760</name>
</gene>
<evidence type="ECO:0008006" key="2">
    <source>
        <dbReference type="Google" id="ProtNLM"/>
    </source>
</evidence>
<dbReference type="EMBL" id="LAZR01063090">
    <property type="protein sequence ID" value="KKK60198.1"/>
    <property type="molecule type" value="Genomic_DNA"/>
</dbReference>
<protein>
    <recommendedName>
        <fullName evidence="2">Ribosomal protein L7/L12 C-terminal domain-containing protein</fullName>
    </recommendedName>
</protein>